<dbReference type="GO" id="GO:0010045">
    <property type="term" value="P:response to nickel cation"/>
    <property type="evidence" value="ECO:0007669"/>
    <property type="project" value="TreeGrafter"/>
</dbReference>
<dbReference type="InterPro" id="IPR051224">
    <property type="entry name" value="NiCoT_RcnA"/>
</dbReference>
<dbReference type="PANTHER" id="PTHR40659">
    <property type="entry name" value="NICKEL/COBALT EFFLUX SYSTEM RCNA"/>
    <property type="match status" value="1"/>
</dbReference>
<dbReference type="PANTHER" id="PTHR40659:SF1">
    <property type="entry name" value="NICKEL_COBALT EFFLUX SYSTEM RCNA"/>
    <property type="match status" value="1"/>
</dbReference>
<evidence type="ECO:0000313" key="4">
    <source>
        <dbReference type="Proteomes" id="UP000612899"/>
    </source>
</evidence>
<dbReference type="EMBL" id="BONY01000069">
    <property type="protein sequence ID" value="GIH09499.1"/>
    <property type="molecule type" value="Genomic_DNA"/>
</dbReference>
<gene>
    <name evidence="3" type="ORF">Rhe02_75660</name>
</gene>
<dbReference type="AlphaFoldDB" id="A0A8J3QH24"/>
<evidence type="ECO:0000256" key="2">
    <source>
        <dbReference type="SAM" id="Phobius"/>
    </source>
</evidence>
<proteinExistence type="predicted"/>
<feature type="compositionally biased region" description="Basic residues" evidence="1">
    <location>
        <begin position="311"/>
        <end position="334"/>
    </location>
</feature>
<reference evidence="3" key="1">
    <citation type="submission" date="2021-01" db="EMBL/GenBank/DDBJ databases">
        <title>Whole genome shotgun sequence of Rhizocola hellebori NBRC 109834.</title>
        <authorList>
            <person name="Komaki H."/>
            <person name="Tamura T."/>
        </authorList>
    </citation>
    <scope>NUCLEOTIDE SEQUENCE</scope>
    <source>
        <strain evidence="3">NBRC 109834</strain>
    </source>
</reference>
<feature type="transmembrane region" description="Helical" evidence="2">
    <location>
        <begin position="250"/>
        <end position="272"/>
    </location>
</feature>
<keyword evidence="2" id="KW-0812">Transmembrane</keyword>
<feature type="region of interest" description="Disordered" evidence="1">
    <location>
        <begin position="311"/>
        <end position="400"/>
    </location>
</feature>
<evidence type="ECO:0000313" key="3">
    <source>
        <dbReference type="EMBL" id="GIH09499.1"/>
    </source>
</evidence>
<accession>A0A8J3QH24</accession>
<name>A0A8J3QH24_9ACTN</name>
<keyword evidence="2" id="KW-0472">Membrane</keyword>
<dbReference type="GO" id="GO:0032025">
    <property type="term" value="P:response to cobalt ion"/>
    <property type="evidence" value="ECO:0007669"/>
    <property type="project" value="TreeGrafter"/>
</dbReference>
<feature type="transmembrane region" description="Helical" evidence="2">
    <location>
        <begin position="209"/>
        <end position="229"/>
    </location>
</feature>
<comment type="caution">
    <text evidence="3">The sequence shown here is derived from an EMBL/GenBank/DDBJ whole genome shotgun (WGS) entry which is preliminary data.</text>
</comment>
<dbReference type="GO" id="GO:0046583">
    <property type="term" value="F:monoatomic cation efflux transmembrane transporter activity"/>
    <property type="evidence" value="ECO:0007669"/>
    <property type="project" value="TreeGrafter"/>
</dbReference>
<organism evidence="3 4">
    <name type="scientific">Rhizocola hellebori</name>
    <dbReference type="NCBI Taxonomy" id="1392758"/>
    <lineage>
        <taxon>Bacteria</taxon>
        <taxon>Bacillati</taxon>
        <taxon>Actinomycetota</taxon>
        <taxon>Actinomycetes</taxon>
        <taxon>Micromonosporales</taxon>
        <taxon>Micromonosporaceae</taxon>
        <taxon>Rhizocola</taxon>
    </lineage>
</organism>
<dbReference type="GO" id="GO:0005886">
    <property type="term" value="C:plasma membrane"/>
    <property type="evidence" value="ECO:0007669"/>
    <property type="project" value="UniProtKB-SubCell"/>
</dbReference>
<dbReference type="GO" id="GO:0015099">
    <property type="term" value="F:nickel cation transmembrane transporter activity"/>
    <property type="evidence" value="ECO:0007669"/>
    <property type="project" value="TreeGrafter"/>
</dbReference>
<sequence>MIGLVLGATMALLPAHPLGNFSVNQLVSLTLHPDRVEAVAVVDLAELPSLQLKPACAEISAQLTVKVDGRPLRWTLGSADVARNPGAAGLETTHVTCHLSAPATLDRPASLDVVNTYLPDRLGWHEMTATGVGLQVTGLPSASATDQLRTYPEDLLSSPPDVRYAHLTGQPGTSAYAPTAQAAGTQPGIFARAESWLQNTVGDRTLTPLVGLLAVLLAMVLGAGHALLPGHGKTVMAIYLAGRAGRPRDALLVGATVTATHTGGVLALGLLLTGASSLAGESVLGWLGIASGTLVTAVGLAMLITALRHRRRTRHHHAPHHHAPHDHAVHHHAPHDHAPHDHAVHHQAAHRQAGGEHVTHDHAAHRHAGRPHHHHGHFHRHDGGGVFGKGHRHDPVDGGAGGVRKRRFALAALGIAGGLVPSPSALIVLLGAIALGRTGFGIMLVLAYGLGMAATLTAAGLVLLKVRDRISHRFQVLTRLAPAAPYATGALVLVVGFGLAARAATLVV</sequence>
<keyword evidence="4" id="KW-1185">Reference proteome</keyword>
<feature type="transmembrane region" description="Helical" evidence="2">
    <location>
        <begin position="284"/>
        <end position="307"/>
    </location>
</feature>
<feature type="transmembrane region" description="Helical" evidence="2">
    <location>
        <begin position="408"/>
        <end position="434"/>
    </location>
</feature>
<evidence type="ECO:0000256" key="1">
    <source>
        <dbReference type="SAM" id="MobiDB-lite"/>
    </source>
</evidence>
<evidence type="ECO:0008006" key="5">
    <source>
        <dbReference type="Google" id="ProtNLM"/>
    </source>
</evidence>
<dbReference type="GO" id="GO:0006824">
    <property type="term" value="P:cobalt ion transport"/>
    <property type="evidence" value="ECO:0007669"/>
    <property type="project" value="UniProtKB-KW"/>
</dbReference>
<dbReference type="Proteomes" id="UP000612899">
    <property type="component" value="Unassembled WGS sequence"/>
</dbReference>
<feature type="compositionally biased region" description="Basic and acidic residues" evidence="1">
    <location>
        <begin position="353"/>
        <end position="362"/>
    </location>
</feature>
<feature type="compositionally biased region" description="Basic residues" evidence="1">
    <location>
        <begin position="363"/>
        <end position="380"/>
    </location>
</feature>
<keyword evidence="2" id="KW-1133">Transmembrane helix</keyword>
<feature type="transmembrane region" description="Helical" evidence="2">
    <location>
        <begin position="476"/>
        <end position="501"/>
    </location>
</feature>
<feature type="transmembrane region" description="Helical" evidence="2">
    <location>
        <begin position="440"/>
        <end position="464"/>
    </location>
</feature>
<feature type="compositionally biased region" description="Basic and acidic residues" evidence="1">
    <location>
        <begin position="335"/>
        <end position="344"/>
    </location>
</feature>
<dbReference type="RefSeq" id="WP_203913229.1">
    <property type="nucleotide sequence ID" value="NZ_BONY01000069.1"/>
</dbReference>
<protein>
    <recommendedName>
        <fullName evidence="5">High-affinity nickel-transporter</fullName>
    </recommendedName>
</protein>